<accession>A0A7H0SPU5</accession>
<dbReference type="PROSITE" id="PS51186">
    <property type="entry name" value="GNAT"/>
    <property type="match status" value="1"/>
</dbReference>
<proteinExistence type="predicted"/>
<keyword evidence="1" id="KW-0808">Transferase</keyword>
<dbReference type="Gene3D" id="3.40.630.30">
    <property type="match status" value="1"/>
</dbReference>
<name>A0A7H0SPU5_9CORY</name>
<dbReference type="SUPFAM" id="SSF55729">
    <property type="entry name" value="Acyl-CoA N-acyltransferases (Nat)"/>
    <property type="match status" value="1"/>
</dbReference>
<dbReference type="GO" id="GO:0016747">
    <property type="term" value="F:acyltransferase activity, transferring groups other than amino-acyl groups"/>
    <property type="evidence" value="ECO:0007669"/>
    <property type="project" value="InterPro"/>
</dbReference>
<evidence type="ECO:0000313" key="2">
    <source>
        <dbReference type="Proteomes" id="UP000516320"/>
    </source>
</evidence>
<dbReference type="InterPro" id="IPR016181">
    <property type="entry name" value="Acyl_CoA_acyltransferase"/>
</dbReference>
<dbReference type="KEGG" id="cpoy:GP475_07895"/>
<dbReference type="Pfam" id="PF13508">
    <property type="entry name" value="Acetyltransf_7"/>
    <property type="match status" value="1"/>
</dbReference>
<sequence length="193" mass="21993">MTVEIRRLSIPEFSVHCPAFVDIYLTAMGYSPSLRNRQIENWRRDTSRPAFTALCAIEQDFIIGVAYGFLGTPDHWWYRQLEHGLAHHSPPITHYRNILSSFFEVAELHVAPSRQSRGVGRMLISQLLHHVPADYAVLSTPEVPQESNAAFHLYRSLGFQDLLRNYYFSGDSRPFAVLYSALPVNSSIVSNGR</sequence>
<dbReference type="AlphaFoldDB" id="A0A7H0SPU5"/>
<organism evidence="1 2">
    <name type="scientific">Corynebacterium poyangense</name>
    <dbReference type="NCBI Taxonomy" id="2684405"/>
    <lineage>
        <taxon>Bacteria</taxon>
        <taxon>Bacillati</taxon>
        <taxon>Actinomycetota</taxon>
        <taxon>Actinomycetes</taxon>
        <taxon>Mycobacteriales</taxon>
        <taxon>Corynebacteriaceae</taxon>
        <taxon>Corynebacterium</taxon>
    </lineage>
</organism>
<keyword evidence="2" id="KW-1185">Reference proteome</keyword>
<dbReference type="Proteomes" id="UP000516320">
    <property type="component" value="Chromosome"/>
</dbReference>
<gene>
    <name evidence="1" type="ORF">GP475_07895</name>
</gene>
<evidence type="ECO:0000313" key="1">
    <source>
        <dbReference type="EMBL" id="QNQ90570.1"/>
    </source>
</evidence>
<reference evidence="1 2" key="1">
    <citation type="submission" date="2019-12" db="EMBL/GenBank/DDBJ databases">
        <title>Corynebacterium sp. nov., isolated from feces of the Anser Albifrons in China.</title>
        <authorList>
            <person name="Liu Q."/>
        </authorList>
    </citation>
    <scope>NUCLEOTIDE SEQUENCE [LARGE SCALE GENOMIC DNA]</scope>
    <source>
        <strain evidence="1 2">4H37-19</strain>
    </source>
</reference>
<protein>
    <submittedName>
        <fullName evidence="1">GNAT family N-acetyltransferase</fullName>
    </submittedName>
</protein>
<dbReference type="InterPro" id="IPR000182">
    <property type="entry name" value="GNAT_dom"/>
</dbReference>
<dbReference type="EMBL" id="CP046884">
    <property type="protein sequence ID" value="QNQ90570.1"/>
    <property type="molecule type" value="Genomic_DNA"/>
</dbReference>
<dbReference type="RefSeq" id="WP_187973883.1">
    <property type="nucleotide sequence ID" value="NZ_CP046884.1"/>
</dbReference>